<dbReference type="PROSITE" id="PS51257">
    <property type="entry name" value="PROKAR_LIPOPROTEIN"/>
    <property type="match status" value="1"/>
</dbReference>
<dbReference type="RefSeq" id="WP_236864843.1">
    <property type="nucleotide sequence ID" value="NZ_AP025225.1"/>
</dbReference>
<sequence length="170" mass="19048">MCNKNLYKKLGVFIVAAALSCGCSEKYANKAGSDPYEVIRYDLIDVKYRDVGYLFDNKPIVLYGDDKGCAVDVELWRAAVGVMSRIPLVVADSRGGIIESEWYGPSEAIGEQFKVKVLLRKSEKIDLKAVDVIVLRRIWDGCSKSWRACPDSKALGKLIRDKILCSFCRK</sequence>
<dbReference type="InterPro" id="IPR021959">
    <property type="entry name" value="DUF3576"/>
</dbReference>
<dbReference type="EMBL" id="AP025225">
    <property type="protein sequence ID" value="BDB96461.1"/>
    <property type="molecule type" value="Genomic_DNA"/>
</dbReference>
<organism evidence="1 2">
    <name type="scientific">Candidatus Hydrogenosomobacter endosymbioticus</name>
    <dbReference type="NCBI Taxonomy" id="2558174"/>
    <lineage>
        <taxon>Bacteria</taxon>
        <taxon>Pseudomonadati</taxon>
        <taxon>Pseudomonadota</taxon>
        <taxon>Alphaproteobacteria</taxon>
        <taxon>Holosporales</taxon>
        <taxon>Holosporaceae</taxon>
        <taxon>Candidatus Hydrogenosomobacter</taxon>
    </lineage>
</organism>
<dbReference type="Pfam" id="PF12100">
    <property type="entry name" value="DUF3576"/>
    <property type="match status" value="1"/>
</dbReference>
<proteinExistence type="predicted"/>
<accession>A0ABM7V9H8</accession>
<name>A0ABM7V9H8_9PROT</name>
<evidence type="ECO:0000313" key="1">
    <source>
        <dbReference type="EMBL" id="BDB96461.1"/>
    </source>
</evidence>
<keyword evidence="2" id="KW-1185">Reference proteome</keyword>
<evidence type="ECO:0008006" key="3">
    <source>
        <dbReference type="Google" id="ProtNLM"/>
    </source>
</evidence>
<evidence type="ECO:0000313" key="2">
    <source>
        <dbReference type="Proteomes" id="UP001320209"/>
    </source>
</evidence>
<protein>
    <recommendedName>
        <fullName evidence="3">Lipoprotein</fullName>
    </recommendedName>
</protein>
<reference evidence="1" key="1">
    <citation type="submission" date="2021-10" db="EMBL/GenBank/DDBJ databases">
        <title>Genome Sequence of The Candidatus Hydrogeosomobacter endosymbioticus, an Intracellular Bacterial Symbiont of the Anaerobic Ciliate GW7.</title>
        <authorList>
            <person name="Shiohama Y."/>
            <person name="Shinzato N."/>
        </authorList>
    </citation>
    <scope>NUCLEOTIDE SEQUENCE [LARGE SCALE GENOMIC DNA]</scope>
    <source>
        <strain evidence="1">200920</strain>
    </source>
</reference>
<dbReference type="Proteomes" id="UP001320209">
    <property type="component" value="Chromosome"/>
</dbReference>
<gene>
    <name evidence="1" type="ORF">HYD_5940</name>
</gene>